<proteinExistence type="predicted"/>
<organism evidence="2 3">
    <name type="scientific">Ophiobolus disseminans</name>
    <dbReference type="NCBI Taxonomy" id="1469910"/>
    <lineage>
        <taxon>Eukaryota</taxon>
        <taxon>Fungi</taxon>
        <taxon>Dikarya</taxon>
        <taxon>Ascomycota</taxon>
        <taxon>Pezizomycotina</taxon>
        <taxon>Dothideomycetes</taxon>
        <taxon>Pleosporomycetidae</taxon>
        <taxon>Pleosporales</taxon>
        <taxon>Pleosporineae</taxon>
        <taxon>Phaeosphaeriaceae</taxon>
        <taxon>Ophiobolus</taxon>
    </lineage>
</organism>
<keyword evidence="3" id="KW-1185">Reference proteome</keyword>
<accession>A0A6A7ABW3</accession>
<gene>
    <name evidence="2" type="ORF">CC86DRAFT_166638</name>
</gene>
<reference evidence="2" key="1">
    <citation type="journal article" date="2020" name="Stud. Mycol.">
        <title>101 Dothideomycetes genomes: a test case for predicting lifestyles and emergence of pathogens.</title>
        <authorList>
            <person name="Haridas S."/>
            <person name="Albert R."/>
            <person name="Binder M."/>
            <person name="Bloem J."/>
            <person name="Labutti K."/>
            <person name="Salamov A."/>
            <person name="Andreopoulos B."/>
            <person name="Baker S."/>
            <person name="Barry K."/>
            <person name="Bills G."/>
            <person name="Bluhm B."/>
            <person name="Cannon C."/>
            <person name="Castanera R."/>
            <person name="Culley D."/>
            <person name="Daum C."/>
            <person name="Ezra D."/>
            <person name="Gonzalez J."/>
            <person name="Henrissat B."/>
            <person name="Kuo A."/>
            <person name="Liang C."/>
            <person name="Lipzen A."/>
            <person name="Lutzoni F."/>
            <person name="Magnuson J."/>
            <person name="Mondo S."/>
            <person name="Nolan M."/>
            <person name="Ohm R."/>
            <person name="Pangilinan J."/>
            <person name="Park H.-J."/>
            <person name="Ramirez L."/>
            <person name="Alfaro M."/>
            <person name="Sun H."/>
            <person name="Tritt A."/>
            <person name="Yoshinaga Y."/>
            <person name="Zwiers L.-H."/>
            <person name="Turgeon B."/>
            <person name="Goodwin S."/>
            <person name="Spatafora J."/>
            <person name="Crous P."/>
            <person name="Grigoriev I."/>
        </authorList>
    </citation>
    <scope>NUCLEOTIDE SEQUENCE</scope>
    <source>
        <strain evidence="2">CBS 113818</strain>
    </source>
</reference>
<sequence>MHTSYLSLPFKYAVLLFAILAFFLAHRGHHRCTVLQTNRGHQRRVDGQHGQNKQQHSQRCG</sequence>
<feature type="compositionally biased region" description="Polar residues" evidence="1">
    <location>
        <begin position="49"/>
        <end position="61"/>
    </location>
</feature>
<evidence type="ECO:0000256" key="1">
    <source>
        <dbReference type="SAM" id="MobiDB-lite"/>
    </source>
</evidence>
<name>A0A6A7ABW3_9PLEO</name>
<protein>
    <submittedName>
        <fullName evidence="2">Uncharacterized protein</fullName>
    </submittedName>
</protein>
<dbReference type="AlphaFoldDB" id="A0A6A7ABW3"/>
<dbReference type="EMBL" id="MU006219">
    <property type="protein sequence ID" value="KAF2830726.1"/>
    <property type="molecule type" value="Genomic_DNA"/>
</dbReference>
<dbReference type="Proteomes" id="UP000799424">
    <property type="component" value="Unassembled WGS sequence"/>
</dbReference>
<evidence type="ECO:0000313" key="3">
    <source>
        <dbReference type="Proteomes" id="UP000799424"/>
    </source>
</evidence>
<evidence type="ECO:0000313" key="2">
    <source>
        <dbReference type="EMBL" id="KAF2830726.1"/>
    </source>
</evidence>
<feature type="region of interest" description="Disordered" evidence="1">
    <location>
        <begin position="38"/>
        <end position="61"/>
    </location>
</feature>